<feature type="binding site" evidence="2">
    <location>
        <position position="67"/>
    </location>
    <ligand>
        <name>substrate</name>
    </ligand>
</feature>
<dbReference type="Gene3D" id="3.40.1180.10">
    <property type="entry name" value="Decaprenyl diphosphate synthase-like"/>
    <property type="match status" value="1"/>
</dbReference>
<keyword evidence="1 2" id="KW-0808">Transferase</keyword>
<reference evidence="3 4" key="1">
    <citation type="submission" date="2023-09" db="EMBL/GenBank/DDBJ databases">
        <authorList>
            <person name="Rey-Velasco X."/>
        </authorList>
    </citation>
    <scope>NUCLEOTIDE SEQUENCE [LARGE SCALE GENOMIC DNA]</scope>
    <source>
        <strain evidence="3 4">P385</strain>
    </source>
</reference>
<dbReference type="SUPFAM" id="SSF64005">
    <property type="entry name" value="Undecaprenyl diphosphate synthase"/>
    <property type="match status" value="1"/>
</dbReference>
<feature type="binding site" evidence="2">
    <location>
        <position position="203"/>
    </location>
    <ligand>
        <name>Mg(2+)</name>
        <dbReference type="ChEBI" id="CHEBI:18420"/>
    </ligand>
</feature>
<keyword evidence="4" id="KW-1185">Reference proteome</keyword>
<feature type="binding site" evidence="2">
    <location>
        <position position="33"/>
    </location>
    <ligand>
        <name>substrate</name>
    </ligand>
</feature>
<comment type="catalytic activity">
    <reaction evidence="2">
        <text>8 isopentenyl diphosphate + (2E,6E)-farnesyl diphosphate = di-trans,octa-cis-undecaprenyl diphosphate + 8 diphosphate</text>
        <dbReference type="Rhea" id="RHEA:27551"/>
        <dbReference type="ChEBI" id="CHEBI:33019"/>
        <dbReference type="ChEBI" id="CHEBI:58405"/>
        <dbReference type="ChEBI" id="CHEBI:128769"/>
        <dbReference type="ChEBI" id="CHEBI:175763"/>
        <dbReference type="EC" id="2.5.1.31"/>
    </reaction>
</comment>
<organism evidence="3 4">
    <name type="scientific">Spectribacter acetivorans</name>
    <dbReference type="NCBI Taxonomy" id="3075603"/>
    <lineage>
        <taxon>Bacteria</taxon>
        <taxon>Pseudomonadati</taxon>
        <taxon>Pseudomonadota</taxon>
        <taxon>Gammaproteobacteria</taxon>
        <taxon>Salinisphaerales</taxon>
        <taxon>Salinisphaeraceae</taxon>
        <taxon>Spectribacter</taxon>
    </lineage>
</organism>
<dbReference type="EC" id="2.5.1.31" evidence="2"/>
<feature type="binding site" evidence="2">
    <location>
        <begin position="17"/>
        <end position="20"/>
    </location>
    <ligand>
        <name>substrate</name>
    </ligand>
</feature>
<dbReference type="Proteomes" id="UP001259982">
    <property type="component" value="Unassembled WGS sequence"/>
</dbReference>
<dbReference type="NCBIfam" id="TIGR00055">
    <property type="entry name" value="uppS"/>
    <property type="match status" value="1"/>
</dbReference>
<name>A0ABU3B8L8_9GAMM</name>
<feature type="binding site" evidence="2">
    <location>
        <position position="65"/>
    </location>
    <ligand>
        <name>substrate</name>
    </ligand>
</feature>
<feature type="binding site" evidence="2">
    <location>
        <position position="184"/>
    </location>
    <ligand>
        <name>substrate</name>
    </ligand>
</feature>
<feature type="binding site" evidence="2">
    <location>
        <begin position="190"/>
        <end position="192"/>
    </location>
    <ligand>
        <name>substrate</name>
    </ligand>
</feature>
<accession>A0ABU3B8L8</accession>
<dbReference type="RefSeq" id="WP_311657035.1">
    <property type="nucleotide sequence ID" value="NZ_JAVRHY010000002.1"/>
</dbReference>
<dbReference type="PANTHER" id="PTHR10291:SF0">
    <property type="entry name" value="DEHYDRODOLICHYL DIPHOSPHATE SYNTHASE 2"/>
    <property type="match status" value="1"/>
</dbReference>
<comment type="caution">
    <text evidence="3">The sequence shown here is derived from an EMBL/GenBank/DDBJ whole genome shotgun (WGS) entry which is preliminary data.</text>
</comment>
<dbReference type="GO" id="GO:0016740">
    <property type="term" value="F:transferase activity"/>
    <property type="evidence" value="ECO:0007669"/>
    <property type="project" value="UniProtKB-KW"/>
</dbReference>
<comment type="function">
    <text evidence="2">Catalyzes the sequential condensation of isopentenyl diphosphate (IPP) with (2E,6E)-farnesyl diphosphate (E,E-FPP) to yield (2Z,6Z,10Z,14Z,18Z,22Z,26Z,30Z,34E,38E)-undecaprenyl diphosphate (di-trans,octa-cis-UPP). UPP is the precursor of glycosyl carrier lipid in the biosynthesis of bacterial cell wall polysaccharide components such as peptidoglycan and lipopolysaccharide.</text>
</comment>
<feature type="binding site" evidence="2">
    <location>
        <position position="21"/>
    </location>
    <ligand>
        <name>substrate</name>
    </ligand>
</feature>
<protein>
    <recommendedName>
        <fullName evidence="2">Ditrans,polycis-undecaprenyl-diphosphate synthase ((2E,6E)-farnesyl-diphosphate specific)</fullName>
        <ecNumber evidence="2">2.5.1.31</ecNumber>
    </recommendedName>
    <alternativeName>
        <fullName evidence="2">Ditrans,polycis-undecaprenylcistransferase</fullName>
    </alternativeName>
    <alternativeName>
        <fullName evidence="2">Undecaprenyl diphosphate synthase</fullName>
        <shortName evidence="2">UDS</shortName>
    </alternativeName>
    <alternativeName>
        <fullName evidence="2">Undecaprenyl pyrophosphate synthase</fullName>
        <shortName evidence="2">UPP synthase</shortName>
    </alternativeName>
</protein>
<dbReference type="PANTHER" id="PTHR10291">
    <property type="entry name" value="DEHYDRODOLICHYL DIPHOSPHATE SYNTHASE FAMILY MEMBER"/>
    <property type="match status" value="1"/>
</dbReference>
<keyword evidence="2" id="KW-0133">Cell shape</keyword>
<feature type="binding site" evidence="2">
    <location>
        <position position="29"/>
    </location>
    <ligand>
        <name>substrate</name>
    </ligand>
</feature>
<dbReference type="HAMAP" id="MF_01139">
    <property type="entry name" value="ISPT"/>
    <property type="match status" value="1"/>
</dbReference>
<gene>
    <name evidence="2 3" type="primary">uppS</name>
    <name evidence="3" type="ORF">RM531_02465</name>
</gene>
<dbReference type="InterPro" id="IPR036424">
    <property type="entry name" value="UPP_synth-like_sf"/>
</dbReference>
<evidence type="ECO:0000313" key="4">
    <source>
        <dbReference type="Proteomes" id="UP001259982"/>
    </source>
</evidence>
<feature type="binding site" evidence="2">
    <location>
        <position position="16"/>
    </location>
    <ligand>
        <name>Mg(2+)</name>
        <dbReference type="ChEBI" id="CHEBI:18420"/>
    </ligand>
</feature>
<comment type="cofactor">
    <cofactor evidence="2">
        <name>Mg(2+)</name>
        <dbReference type="ChEBI" id="CHEBI:18420"/>
    </cofactor>
    <text evidence="2">Binds 2 magnesium ions per subunit.</text>
</comment>
<dbReference type="EMBL" id="JAVRHY010000002">
    <property type="protein sequence ID" value="MDT0617326.1"/>
    <property type="molecule type" value="Genomic_DNA"/>
</dbReference>
<keyword evidence="2" id="KW-0573">Peptidoglycan synthesis</keyword>
<feature type="active site" description="Proton acceptor" evidence="2">
    <location>
        <position position="64"/>
    </location>
</feature>
<keyword evidence="2" id="KW-0460">Magnesium</keyword>
<evidence type="ECO:0000256" key="1">
    <source>
        <dbReference type="ARBA" id="ARBA00022679"/>
    </source>
</evidence>
<comment type="subunit">
    <text evidence="2">Homodimer.</text>
</comment>
<dbReference type="PROSITE" id="PS01066">
    <property type="entry name" value="UPP_SYNTHASE"/>
    <property type="match status" value="1"/>
</dbReference>
<dbReference type="CDD" id="cd00475">
    <property type="entry name" value="Cis_IPPS"/>
    <property type="match status" value="1"/>
</dbReference>
<dbReference type="InterPro" id="IPR001441">
    <property type="entry name" value="UPP_synth-like"/>
</dbReference>
<dbReference type="InterPro" id="IPR018520">
    <property type="entry name" value="UPP_synth-like_CS"/>
</dbReference>
<feature type="active site" evidence="2">
    <location>
        <position position="16"/>
    </location>
</feature>
<evidence type="ECO:0000256" key="2">
    <source>
        <dbReference type="HAMAP-Rule" id="MF_01139"/>
    </source>
</evidence>
<feature type="binding site" evidence="2">
    <location>
        <begin position="61"/>
        <end position="63"/>
    </location>
    <ligand>
        <name>substrate</name>
    </ligand>
</feature>
<proteinExistence type="inferred from homology"/>
<keyword evidence="2" id="KW-0479">Metal-binding</keyword>
<keyword evidence="2" id="KW-0961">Cell wall biogenesis/degradation</keyword>
<comment type="similarity">
    <text evidence="2">Belongs to the UPP synthase family.</text>
</comment>
<sequence>MPVESGGPRHVAIIMDGNGRWACARGYPRAHGHKAGAEATRAVVRAAPDLGIRTLTLFAFSSENWRRPGAEVSLLMALFKRTIRREIHELRARGVRLRFIGARERLSPALQADMRRAERLTEANDRLNLLIAVDFGGRWDLVRAARKLARACVDGEQAPDAIDEAALGGATSLADHGGPDLFIRTGGERRISNFLLWDLAYTELYFADTLWPDFDGAALAEAVHWFAGRERRFGAVDEARQC</sequence>
<evidence type="ECO:0000313" key="3">
    <source>
        <dbReference type="EMBL" id="MDT0617326.1"/>
    </source>
</evidence>
<dbReference type="Pfam" id="PF01255">
    <property type="entry name" value="Prenyltransf"/>
    <property type="match status" value="1"/>
</dbReference>